<organism evidence="2 3">
    <name type="scientific">Noviherbaspirillum pedocola</name>
    <dbReference type="NCBI Taxonomy" id="2801341"/>
    <lineage>
        <taxon>Bacteria</taxon>
        <taxon>Pseudomonadati</taxon>
        <taxon>Pseudomonadota</taxon>
        <taxon>Betaproteobacteria</taxon>
        <taxon>Burkholderiales</taxon>
        <taxon>Oxalobacteraceae</taxon>
        <taxon>Noviherbaspirillum</taxon>
    </lineage>
</organism>
<evidence type="ECO:0000256" key="1">
    <source>
        <dbReference type="SAM" id="Phobius"/>
    </source>
</evidence>
<feature type="transmembrane region" description="Helical" evidence="1">
    <location>
        <begin position="51"/>
        <end position="68"/>
    </location>
</feature>
<dbReference type="RefSeq" id="WP_200592924.1">
    <property type="nucleotide sequence ID" value="NZ_JAEPBG010000006.1"/>
</dbReference>
<proteinExistence type="predicted"/>
<evidence type="ECO:0000313" key="3">
    <source>
        <dbReference type="Proteomes" id="UP000622890"/>
    </source>
</evidence>
<name>A0A934SZP2_9BURK</name>
<keyword evidence="1" id="KW-0472">Membrane</keyword>
<evidence type="ECO:0000313" key="2">
    <source>
        <dbReference type="EMBL" id="MBK4735977.1"/>
    </source>
</evidence>
<keyword evidence="1" id="KW-0812">Transmembrane</keyword>
<dbReference type="Proteomes" id="UP000622890">
    <property type="component" value="Unassembled WGS sequence"/>
</dbReference>
<evidence type="ECO:0008006" key="4">
    <source>
        <dbReference type="Google" id="ProtNLM"/>
    </source>
</evidence>
<reference evidence="2" key="1">
    <citation type="submission" date="2021-01" db="EMBL/GenBank/DDBJ databases">
        <title>Genome sequence of strain Noviherbaspirillum sp. DKR-6.</title>
        <authorList>
            <person name="Chaudhary D.K."/>
        </authorList>
    </citation>
    <scope>NUCLEOTIDE SEQUENCE</scope>
    <source>
        <strain evidence="2">DKR-6</strain>
    </source>
</reference>
<keyword evidence="3" id="KW-1185">Reference proteome</keyword>
<protein>
    <recommendedName>
        <fullName evidence="4">Transmembrane protein</fullName>
    </recommendedName>
</protein>
<dbReference type="AlphaFoldDB" id="A0A934SZP2"/>
<keyword evidence="1" id="KW-1133">Transmembrane helix</keyword>
<accession>A0A934SZP2</accession>
<feature type="transmembrane region" description="Helical" evidence="1">
    <location>
        <begin position="28"/>
        <end position="45"/>
    </location>
</feature>
<sequence>MRLSVDIPNGPPTAAQVRMARRAILRQLVTVILIFPIAIAGIAMSASICTAPAYIAVLIGSVMYLLYLTNDGQWLLFSYVTPQQAAMLTAWEESNAAIARYCARLRFQGRAPTDCEYRAMLRFLRSAQKPA</sequence>
<comment type="caution">
    <text evidence="2">The sequence shown here is derived from an EMBL/GenBank/DDBJ whole genome shotgun (WGS) entry which is preliminary data.</text>
</comment>
<gene>
    <name evidence="2" type="ORF">JJB74_15255</name>
</gene>
<dbReference type="EMBL" id="JAEPBG010000006">
    <property type="protein sequence ID" value="MBK4735977.1"/>
    <property type="molecule type" value="Genomic_DNA"/>
</dbReference>